<accession>A0A9W6D490</accession>
<dbReference type="GO" id="GO:0003676">
    <property type="term" value="F:nucleic acid binding"/>
    <property type="evidence" value="ECO:0007669"/>
    <property type="project" value="InterPro"/>
</dbReference>
<sequence>MNEIYRETIDKIVEAIREHHRFLIVTHIKPDGDAVGSLLGLSFLLRRLGKSVTACTQDPIPTTLEFLAGSESISHEVPQPYLYDVAILVDCGDFPRVGSSFAEAVGRVPFLINIDHHYGNVPFGDICWVNASASSTCEMLYHLSSALSVPLDREIATHLYTGLLTDTGSFRFGNTNQKVLEIAADLVGAGAEPAHIAQQIFDSASPQRLKLLARVLSSVAFHADARLATAELSLKMFDETGTSSMDSDGFINQLRSVKSVEMAMVFRESAEGLVHISMRSKGKVDVATFAQTYGGGGHRQAAAFRSSGDLQTVRAKFTEEARNYLMVNSKGSTV</sequence>
<dbReference type="RefSeq" id="WP_281793139.1">
    <property type="nucleotide sequence ID" value="NZ_BSDR01000001.1"/>
</dbReference>
<dbReference type="PANTHER" id="PTHR47618:SF1">
    <property type="entry name" value="BIFUNCTIONAL OLIGORIBONUCLEASE AND PAP PHOSPHATASE NRNA"/>
    <property type="match status" value="1"/>
</dbReference>
<dbReference type="SUPFAM" id="SSF64182">
    <property type="entry name" value="DHH phosphoesterases"/>
    <property type="match status" value="1"/>
</dbReference>
<dbReference type="Gene3D" id="3.90.1640.10">
    <property type="entry name" value="inorganic pyrophosphatase (n-terminal core)"/>
    <property type="match status" value="1"/>
</dbReference>
<dbReference type="InterPro" id="IPR051319">
    <property type="entry name" value="Oligoribo/pAp-PDE_c-di-AMP_PDE"/>
</dbReference>
<feature type="domain" description="DDH" evidence="1">
    <location>
        <begin position="22"/>
        <end position="162"/>
    </location>
</feature>
<evidence type="ECO:0000313" key="3">
    <source>
        <dbReference type="EMBL" id="GLI33882.1"/>
    </source>
</evidence>
<dbReference type="InterPro" id="IPR001667">
    <property type="entry name" value="DDH_dom"/>
</dbReference>
<evidence type="ECO:0000259" key="1">
    <source>
        <dbReference type="Pfam" id="PF01368"/>
    </source>
</evidence>
<dbReference type="Proteomes" id="UP001144372">
    <property type="component" value="Unassembled WGS sequence"/>
</dbReference>
<name>A0A9W6D490_9BACT</name>
<dbReference type="Pfam" id="PF02272">
    <property type="entry name" value="DHHA1"/>
    <property type="match status" value="1"/>
</dbReference>
<dbReference type="InterPro" id="IPR038763">
    <property type="entry name" value="DHH_sf"/>
</dbReference>
<protein>
    <submittedName>
        <fullName evidence="3">Phosphoesterase</fullName>
    </submittedName>
</protein>
<organism evidence="3 4">
    <name type="scientific">Desulforhabdus amnigena</name>
    <dbReference type="NCBI Taxonomy" id="40218"/>
    <lineage>
        <taxon>Bacteria</taxon>
        <taxon>Pseudomonadati</taxon>
        <taxon>Thermodesulfobacteriota</taxon>
        <taxon>Syntrophobacteria</taxon>
        <taxon>Syntrophobacterales</taxon>
        <taxon>Syntrophobacteraceae</taxon>
        <taxon>Desulforhabdus</taxon>
    </lineage>
</organism>
<keyword evidence="4" id="KW-1185">Reference proteome</keyword>
<dbReference type="Pfam" id="PF01368">
    <property type="entry name" value="DHH"/>
    <property type="match status" value="1"/>
</dbReference>
<evidence type="ECO:0000313" key="4">
    <source>
        <dbReference type="Proteomes" id="UP001144372"/>
    </source>
</evidence>
<gene>
    <name evidence="3" type="ORF">DAMNIGENAA_13150</name>
</gene>
<dbReference type="EMBL" id="BSDR01000001">
    <property type="protein sequence ID" value="GLI33882.1"/>
    <property type="molecule type" value="Genomic_DNA"/>
</dbReference>
<dbReference type="PANTHER" id="PTHR47618">
    <property type="entry name" value="BIFUNCTIONAL OLIGORIBONUCLEASE AND PAP PHOSPHATASE NRNA"/>
    <property type="match status" value="1"/>
</dbReference>
<proteinExistence type="predicted"/>
<feature type="domain" description="DHHA1" evidence="2">
    <location>
        <begin position="239"/>
        <end position="318"/>
    </location>
</feature>
<dbReference type="AlphaFoldDB" id="A0A9W6D490"/>
<evidence type="ECO:0000259" key="2">
    <source>
        <dbReference type="Pfam" id="PF02272"/>
    </source>
</evidence>
<reference evidence="3" key="1">
    <citation type="submission" date="2022-12" db="EMBL/GenBank/DDBJ databases">
        <title>Reference genome sequencing for broad-spectrum identification of bacterial and archaeal isolates by mass spectrometry.</title>
        <authorList>
            <person name="Sekiguchi Y."/>
            <person name="Tourlousse D.M."/>
        </authorList>
    </citation>
    <scope>NUCLEOTIDE SEQUENCE</scope>
    <source>
        <strain evidence="3">ASRB1</strain>
    </source>
</reference>
<comment type="caution">
    <text evidence="3">The sequence shown here is derived from an EMBL/GenBank/DDBJ whole genome shotgun (WGS) entry which is preliminary data.</text>
</comment>
<dbReference type="Gene3D" id="3.10.310.30">
    <property type="match status" value="1"/>
</dbReference>
<dbReference type="InterPro" id="IPR003156">
    <property type="entry name" value="DHHA1_dom"/>
</dbReference>